<evidence type="ECO:0000313" key="1">
    <source>
        <dbReference type="EMBL" id="BDA77980.1"/>
    </source>
</evidence>
<accession>A0ABM7UH60</accession>
<dbReference type="RefSeq" id="WP_109018643.1">
    <property type="nucleotide sequence ID" value="NZ_AP025028.1"/>
</dbReference>
<dbReference type="EMBL" id="AP025028">
    <property type="protein sequence ID" value="BDA77980.1"/>
    <property type="molecule type" value="Genomic_DNA"/>
</dbReference>
<sequence>MIPALQFCLEHPEWILSSIPEDFSEAKEKLPFRKRKEIAIYFGFLPSSLNVLGKITETAIREGYLPAFRKLYRISVYQKAFHHLTFINRILFDFFGFARKKGWKEKWDILFLKDLALRFPDSSSENNKYQSIFQIYEEVKRFCPKWRINSLSHLYELEKKMIHLIGKNQFAGPDELYPPPPVQGEEGVIPIVSRKQLFDESKSQHNCVFSYDSDILTGKYYIYRVLFPERCTLSLLHINGDWYLDQVSSAFNKEVKRETADQIEFWRMQNGILMLGDVFRIGIPPNWVFTR</sequence>
<evidence type="ECO:0000313" key="2">
    <source>
        <dbReference type="Proteomes" id="UP000245263"/>
    </source>
</evidence>
<name>A0ABM7UH60_9LEPT</name>
<proteinExistence type="predicted"/>
<organism evidence="1 2">
    <name type="scientific">Leptospira kobayashii</name>
    <dbReference type="NCBI Taxonomy" id="1917830"/>
    <lineage>
        <taxon>Bacteria</taxon>
        <taxon>Pseudomonadati</taxon>
        <taxon>Spirochaetota</taxon>
        <taxon>Spirochaetia</taxon>
        <taxon>Leptospirales</taxon>
        <taxon>Leptospiraceae</taxon>
        <taxon>Leptospira</taxon>
    </lineage>
</organism>
<gene>
    <name evidence="1" type="ORF">LPTSP3_g09100</name>
</gene>
<protein>
    <submittedName>
        <fullName evidence="1">Uncharacterized protein</fullName>
    </submittedName>
</protein>
<keyword evidence="2" id="KW-1185">Reference proteome</keyword>
<dbReference type="Proteomes" id="UP000245263">
    <property type="component" value="Chromosome 1"/>
</dbReference>
<reference evidence="1 2" key="1">
    <citation type="submission" date="2021-08" db="EMBL/GenBank/DDBJ databases">
        <title>Complete genome sequence of Leptospira kobayashii strain E30.</title>
        <authorList>
            <person name="Nakao R."/>
            <person name="Nakamura S."/>
            <person name="Masuzawa T."/>
            <person name="Koizumi N."/>
        </authorList>
    </citation>
    <scope>NUCLEOTIDE SEQUENCE [LARGE SCALE GENOMIC DNA]</scope>
    <source>
        <strain evidence="1 2">E30</strain>
    </source>
</reference>